<dbReference type="STRING" id="879212.DespoDRAFT_02002"/>
<reference evidence="3 4" key="1">
    <citation type="submission" date="2011-09" db="EMBL/GenBank/DDBJ databases">
        <authorList>
            <consortium name="US DOE Joint Genome Institute (JGI-PGF)"/>
            <person name="Lucas S."/>
            <person name="Han J."/>
            <person name="Lapidus A."/>
            <person name="Cheng J.-F."/>
            <person name="Goodwin L."/>
            <person name="Pitluck S."/>
            <person name="Peters L."/>
            <person name="Land M.L."/>
            <person name="Hauser L."/>
            <person name="Orellana R."/>
            <person name="Lovley D."/>
            <person name="Woyke T.J."/>
        </authorList>
    </citation>
    <scope>NUCLEOTIDE SEQUENCE [LARGE SCALE GENOMIC DNA]</scope>
    <source>
        <strain evidence="3 4">2ac9</strain>
    </source>
</reference>
<comment type="similarity">
    <text evidence="1">Belongs to the UPF0751 family.</text>
</comment>
<keyword evidence="2" id="KW-0175">Coiled coil</keyword>
<evidence type="ECO:0000256" key="1">
    <source>
        <dbReference type="ARBA" id="ARBA00007189"/>
    </source>
</evidence>
<dbReference type="OrthoDB" id="7829313at2"/>
<evidence type="ECO:0000313" key="4">
    <source>
        <dbReference type="Proteomes" id="UP000005778"/>
    </source>
</evidence>
<dbReference type="RefSeq" id="WP_004073287.1">
    <property type="nucleotide sequence ID" value="NZ_CM001488.1"/>
</dbReference>
<organism evidence="3 4">
    <name type="scientific">Desulfobacter postgatei 2ac9</name>
    <dbReference type="NCBI Taxonomy" id="879212"/>
    <lineage>
        <taxon>Bacteria</taxon>
        <taxon>Pseudomonadati</taxon>
        <taxon>Thermodesulfobacteriota</taxon>
        <taxon>Desulfobacteria</taxon>
        <taxon>Desulfobacterales</taxon>
        <taxon>Desulfobacteraceae</taxon>
        <taxon>Desulfobacter</taxon>
    </lineage>
</organism>
<evidence type="ECO:0000313" key="3">
    <source>
        <dbReference type="EMBL" id="EIM63901.1"/>
    </source>
</evidence>
<proteinExistence type="inferred from homology"/>
<dbReference type="Pfam" id="PF10087">
    <property type="entry name" value="DUF2325"/>
    <property type="match status" value="1"/>
</dbReference>
<feature type="coiled-coil region" evidence="2">
    <location>
        <begin position="172"/>
        <end position="262"/>
    </location>
</feature>
<dbReference type="eggNOG" id="COG3206">
    <property type="taxonomic scope" value="Bacteria"/>
</dbReference>
<evidence type="ECO:0008006" key="5">
    <source>
        <dbReference type="Google" id="ProtNLM"/>
    </source>
</evidence>
<protein>
    <recommendedName>
        <fullName evidence="5">DUF2325 domain-containing protein</fullName>
    </recommendedName>
</protein>
<dbReference type="EMBL" id="CM001488">
    <property type="protein sequence ID" value="EIM63901.1"/>
    <property type="molecule type" value="Genomic_DNA"/>
</dbReference>
<accession>I5B338</accession>
<sequence length="406" mass="46534">MNTGKWFLNIWEIERNFKCPVIGAMLSVDKHKDILKKCGWDVSGLKPYEYHSYLMGSMGDENAVSVKTNNYIRHQAGKYMKQIAALYKKKDAKGVRSLWYDYSARGIIGPVMYAIVSHRDTNVKLLQDIHGEVHMISHANMTEIFSIRRKLETVDQILDREKNKSYEKGKKIRDLVSQLKQASEEKSFLARENVWLKKKLEALEHQIVLHEPSGPELNRDIERLEQELISQRDETLRAEREKKQLEIQLFSTRNENSILKKEFAQLSSVFAPGTDNLHTCRKSGNCPVTGDCPGEDCPRRRLCARRIFMIGGITKMKSYYRQIVEKAGGEFDYHDGYLKNSSEDLAAKVRRCDVVVCPVSCNSHNACLKVKNLCTRYNKELKILNSASLSAVTKALIVPDDTVNIN</sequence>
<dbReference type="InterPro" id="IPR016772">
    <property type="entry name" value="UCP020408"/>
</dbReference>
<dbReference type="HOGENOM" id="CLU_042408_0_0_7"/>
<reference evidence="3 4" key="2">
    <citation type="submission" date="2012-02" db="EMBL/GenBank/DDBJ databases">
        <title>Improved High-Quality Draft sequence of Desulfobacter postgatei 2ac9.</title>
        <authorList>
            <consortium name="US DOE Joint Genome Institute"/>
            <person name="Lucas S."/>
            <person name="Han J."/>
            <person name="Lapidus A."/>
            <person name="Cheng J.-F."/>
            <person name="Goodwin L."/>
            <person name="Pitluck S."/>
            <person name="Peters L."/>
            <person name="Ovchinnikova G."/>
            <person name="Held B."/>
            <person name="Detter J.C."/>
            <person name="Han C."/>
            <person name="Tapia R."/>
            <person name="Land M."/>
            <person name="Hauser L."/>
            <person name="Kyrpides N."/>
            <person name="Ivanova N."/>
            <person name="Pagani I."/>
            <person name="Orellana R."/>
            <person name="Lovley D."/>
            <person name="Woyke T."/>
        </authorList>
    </citation>
    <scope>NUCLEOTIDE SEQUENCE [LARGE SCALE GENOMIC DNA]</scope>
    <source>
        <strain evidence="3 4">2ac9</strain>
    </source>
</reference>
<name>I5B338_9BACT</name>
<dbReference type="Proteomes" id="UP000005778">
    <property type="component" value="Chromosome"/>
</dbReference>
<evidence type="ECO:0000256" key="2">
    <source>
        <dbReference type="SAM" id="Coils"/>
    </source>
</evidence>
<dbReference type="AlphaFoldDB" id="I5B338"/>
<keyword evidence="4" id="KW-1185">Reference proteome</keyword>
<gene>
    <name evidence="3" type="ORF">DespoDRAFT_02002</name>
</gene>